<dbReference type="InterPro" id="IPR036390">
    <property type="entry name" value="WH_DNA-bd_sf"/>
</dbReference>
<dbReference type="InterPro" id="IPR036388">
    <property type="entry name" value="WH-like_DNA-bd_sf"/>
</dbReference>
<dbReference type="PROSITE" id="PS51197">
    <property type="entry name" value="HTH_RRF2_2"/>
    <property type="match status" value="1"/>
</dbReference>
<dbReference type="AlphaFoldDB" id="A0A6V8NEA7"/>
<dbReference type="Gene3D" id="1.10.10.10">
    <property type="entry name" value="Winged helix-like DNA-binding domain superfamily/Winged helix DNA-binding domain"/>
    <property type="match status" value="1"/>
</dbReference>
<dbReference type="RefSeq" id="WP_176236694.1">
    <property type="nucleotide sequence ID" value="NZ_BLRU01000003.1"/>
</dbReference>
<comment type="caution">
    <text evidence="2">The sequence shown here is derived from an EMBL/GenBank/DDBJ whole genome shotgun (WGS) entry which is preliminary data.</text>
</comment>
<reference evidence="2 3" key="1">
    <citation type="journal article" date="2020" name="Front. Microbiol.">
        <title>Single-cell genomics of novel Actinobacteria with the Wood-Ljungdahl pathway discovered in a serpentinizing system.</title>
        <authorList>
            <person name="Merino N."/>
            <person name="Kawai M."/>
            <person name="Boyd E.S."/>
            <person name="Colman D.R."/>
            <person name="McGlynn S.E."/>
            <person name="Nealson K.H."/>
            <person name="Kurokawa K."/>
            <person name="Hongoh Y."/>
        </authorList>
    </citation>
    <scope>NUCLEOTIDE SEQUENCE [LARGE SCALE GENOMIC DNA]</scope>
    <source>
        <strain evidence="2 3">S03</strain>
    </source>
</reference>
<proteinExistence type="predicted"/>
<dbReference type="EMBL" id="BLRU01000003">
    <property type="protein sequence ID" value="GFP18589.1"/>
    <property type="molecule type" value="Genomic_DNA"/>
</dbReference>
<evidence type="ECO:0000313" key="2">
    <source>
        <dbReference type="EMBL" id="GFP18589.1"/>
    </source>
</evidence>
<dbReference type="Pfam" id="PF02082">
    <property type="entry name" value="Rrf2"/>
    <property type="match status" value="1"/>
</dbReference>
<keyword evidence="1" id="KW-0238">DNA-binding</keyword>
<dbReference type="InterPro" id="IPR000944">
    <property type="entry name" value="Tscrpt_reg_Rrf2"/>
</dbReference>
<dbReference type="GO" id="GO:0003700">
    <property type="term" value="F:DNA-binding transcription factor activity"/>
    <property type="evidence" value="ECO:0007669"/>
    <property type="project" value="TreeGrafter"/>
</dbReference>
<sequence length="153" mass="17580">MKITTKVQYAVRALFDLAYHGGGGPAQIKEISKRQKISPRYLEQIFHQLKKADLLETKRGPRGGYSLKKPAGEITPSQMIETLEGPLELVPCLKPGSTKECSVEESCVAKLVWQELQDKMESHFNALNLEELCRRARDMGIKREIRHRYMYYI</sequence>
<dbReference type="PANTHER" id="PTHR33221:SF5">
    <property type="entry name" value="HTH-TYPE TRANSCRIPTIONAL REGULATOR ISCR"/>
    <property type="match status" value="1"/>
</dbReference>
<dbReference type="Proteomes" id="UP000574717">
    <property type="component" value="Unassembled WGS sequence"/>
</dbReference>
<accession>A0A6V8NEA7</accession>
<name>A0A6V8NEA7_9ACTN</name>
<dbReference type="NCBIfam" id="TIGR00738">
    <property type="entry name" value="rrf2_super"/>
    <property type="match status" value="1"/>
</dbReference>
<protein>
    <submittedName>
        <fullName evidence="2">Rrf2 family transcriptional regulator, iron-sulfur cluster assembly transcription factor</fullName>
    </submittedName>
</protein>
<dbReference type="GO" id="GO:0005829">
    <property type="term" value="C:cytosol"/>
    <property type="evidence" value="ECO:0007669"/>
    <property type="project" value="TreeGrafter"/>
</dbReference>
<evidence type="ECO:0000256" key="1">
    <source>
        <dbReference type="ARBA" id="ARBA00023125"/>
    </source>
</evidence>
<organism evidence="2 3">
    <name type="scientific">Candidatus Hakubella thermalkaliphila</name>
    <dbReference type="NCBI Taxonomy" id="2754717"/>
    <lineage>
        <taxon>Bacteria</taxon>
        <taxon>Bacillati</taxon>
        <taxon>Actinomycetota</taxon>
        <taxon>Actinomycetota incertae sedis</taxon>
        <taxon>Candidatus Hakubellales</taxon>
        <taxon>Candidatus Hakubellaceae</taxon>
        <taxon>Candidatus Hakubella</taxon>
    </lineage>
</organism>
<dbReference type="GO" id="GO:0003677">
    <property type="term" value="F:DNA binding"/>
    <property type="evidence" value="ECO:0007669"/>
    <property type="project" value="UniProtKB-KW"/>
</dbReference>
<gene>
    <name evidence="2" type="ORF">HKBW3S03_00094</name>
</gene>
<dbReference type="SUPFAM" id="SSF46785">
    <property type="entry name" value="Winged helix' DNA-binding domain"/>
    <property type="match status" value="1"/>
</dbReference>
<dbReference type="PANTHER" id="PTHR33221">
    <property type="entry name" value="WINGED HELIX-TURN-HELIX TRANSCRIPTIONAL REGULATOR, RRF2 FAMILY"/>
    <property type="match status" value="1"/>
</dbReference>
<evidence type="ECO:0000313" key="3">
    <source>
        <dbReference type="Proteomes" id="UP000574717"/>
    </source>
</evidence>